<dbReference type="SUPFAM" id="SSF52833">
    <property type="entry name" value="Thioredoxin-like"/>
    <property type="match status" value="1"/>
</dbReference>
<evidence type="ECO:0000259" key="2">
    <source>
        <dbReference type="Pfam" id="PF22041"/>
    </source>
</evidence>
<dbReference type="InterPro" id="IPR036249">
    <property type="entry name" value="Thioredoxin-like_sf"/>
</dbReference>
<gene>
    <name evidence="3" type="ORF">N7541_008496</name>
</gene>
<evidence type="ECO:0008006" key="5">
    <source>
        <dbReference type="Google" id="ProtNLM"/>
    </source>
</evidence>
<keyword evidence="4" id="KW-1185">Reference proteome</keyword>
<evidence type="ECO:0000259" key="1">
    <source>
        <dbReference type="Pfam" id="PF13409"/>
    </source>
</evidence>
<dbReference type="Gene3D" id="1.20.1050.10">
    <property type="match status" value="1"/>
</dbReference>
<proteinExistence type="predicted"/>
<dbReference type="EMBL" id="JAPZBR010000006">
    <property type="protein sequence ID" value="KAJ5350769.1"/>
    <property type="molecule type" value="Genomic_DNA"/>
</dbReference>
<dbReference type="Gene3D" id="3.40.30.10">
    <property type="entry name" value="Glutaredoxin"/>
    <property type="match status" value="1"/>
</dbReference>
<sequence>MASEITLYDLACTKGLCFSPAVWRIRLMLNYKQIPYRTIFLEFPDIEPTLQKLGLTTPQSGKYTVPAIHHIPTDTYLMDSVPIAQFLELTYPSRPVPLVSPLGQQIESQARGAVGPAFHTSVMPREVNILSPRAQEYFRRTREAALGHALEDLLSGDSEERVWESVERGMLGIDELIRANPEGPFVLGEQPSGTDFFIAGSLQSAKMVDEETFERCVAYPGFRAVYEACLPFMEKRD</sequence>
<reference evidence="3" key="2">
    <citation type="journal article" date="2023" name="IMA Fungus">
        <title>Comparative genomic study of the Penicillium genus elucidates a diverse pangenome and 15 lateral gene transfer events.</title>
        <authorList>
            <person name="Petersen C."/>
            <person name="Sorensen T."/>
            <person name="Nielsen M.R."/>
            <person name="Sondergaard T.E."/>
            <person name="Sorensen J.L."/>
            <person name="Fitzpatrick D.A."/>
            <person name="Frisvad J.C."/>
            <person name="Nielsen K.L."/>
        </authorList>
    </citation>
    <scope>NUCLEOTIDE SEQUENCE</scope>
    <source>
        <strain evidence="3">IBT 35675</strain>
    </source>
</reference>
<dbReference type="Pfam" id="PF22041">
    <property type="entry name" value="GST_C_7"/>
    <property type="match status" value="1"/>
</dbReference>
<evidence type="ECO:0000313" key="3">
    <source>
        <dbReference type="EMBL" id="KAJ5350769.1"/>
    </source>
</evidence>
<evidence type="ECO:0000313" key="4">
    <source>
        <dbReference type="Proteomes" id="UP001148299"/>
    </source>
</evidence>
<dbReference type="InterPro" id="IPR004045">
    <property type="entry name" value="Glutathione_S-Trfase_N"/>
</dbReference>
<organism evidence="3 4">
    <name type="scientific">Penicillium brevicompactum</name>
    <dbReference type="NCBI Taxonomy" id="5074"/>
    <lineage>
        <taxon>Eukaryota</taxon>
        <taxon>Fungi</taxon>
        <taxon>Dikarya</taxon>
        <taxon>Ascomycota</taxon>
        <taxon>Pezizomycotina</taxon>
        <taxon>Eurotiomycetes</taxon>
        <taxon>Eurotiomycetidae</taxon>
        <taxon>Eurotiales</taxon>
        <taxon>Aspergillaceae</taxon>
        <taxon>Penicillium</taxon>
    </lineage>
</organism>
<comment type="caution">
    <text evidence="3">The sequence shown here is derived from an EMBL/GenBank/DDBJ whole genome shotgun (WGS) entry which is preliminary data.</text>
</comment>
<dbReference type="SUPFAM" id="SSF47616">
    <property type="entry name" value="GST C-terminal domain-like"/>
    <property type="match status" value="1"/>
</dbReference>
<accession>A0A9W9UNE7</accession>
<feature type="domain" description="GST N-terminal" evidence="1">
    <location>
        <begin position="18"/>
        <end position="88"/>
    </location>
</feature>
<dbReference type="InterPro" id="IPR054416">
    <property type="entry name" value="GST_UstS-like_C"/>
</dbReference>
<dbReference type="CDD" id="cd03038">
    <property type="entry name" value="GST_N_etherase_LigE"/>
    <property type="match status" value="1"/>
</dbReference>
<protein>
    <recommendedName>
        <fullName evidence="5">GST N-terminal domain-containing protein</fullName>
    </recommendedName>
</protein>
<dbReference type="Pfam" id="PF13409">
    <property type="entry name" value="GST_N_2"/>
    <property type="match status" value="1"/>
</dbReference>
<reference evidence="3" key="1">
    <citation type="submission" date="2022-12" db="EMBL/GenBank/DDBJ databases">
        <authorList>
            <person name="Petersen C."/>
        </authorList>
    </citation>
    <scope>NUCLEOTIDE SEQUENCE</scope>
    <source>
        <strain evidence="3">IBT 35675</strain>
    </source>
</reference>
<dbReference type="InterPro" id="IPR036282">
    <property type="entry name" value="Glutathione-S-Trfase_C_sf"/>
</dbReference>
<dbReference type="Proteomes" id="UP001148299">
    <property type="component" value="Unassembled WGS sequence"/>
</dbReference>
<name>A0A9W9UNE7_PENBR</name>
<feature type="domain" description="Glutathione S-transferase UstS-like C-terminal" evidence="2">
    <location>
        <begin position="110"/>
        <end position="212"/>
    </location>
</feature>
<dbReference type="AlphaFoldDB" id="A0A9W9UNE7"/>